<evidence type="ECO:0000313" key="1">
    <source>
        <dbReference type="EMBL" id="PWG03986.1"/>
    </source>
</evidence>
<name>A0A2U2J6M4_9SPHN</name>
<protein>
    <submittedName>
        <fullName evidence="1">UDP-N-acetylglucosamine--LPS N-acetylglucosamine transferase</fullName>
    </submittedName>
</protein>
<comment type="caution">
    <text evidence="1">The sequence shown here is derived from an EMBL/GenBank/DDBJ whole genome shotgun (WGS) entry which is preliminary data.</text>
</comment>
<sequence>MAREEKGVSEYRTRRILAIASGGGHWEQLLILQPAFSGCDVHYATTLEGLADHSRLSNAHLIPDCNRDEKLRILYSAFSLFRLLMRIRPDIVVTTGALPGLLALMIARRFGIRTVWIDSIANAEEMSLAGQTAGRHSDLWLSQWPDVARAAGADYSGAVL</sequence>
<dbReference type="Proteomes" id="UP000245916">
    <property type="component" value="Unassembled WGS sequence"/>
</dbReference>
<keyword evidence="2" id="KW-1185">Reference proteome</keyword>
<accession>A0A2U2J6M4</accession>
<organism evidence="1 2">
    <name type="scientific">Allosphingosinicella humi</name>
    <dbReference type="NCBI Taxonomy" id="2068657"/>
    <lineage>
        <taxon>Bacteria</taxon>
        <taxon>Pseudomonadati</taxon>
        <taxon>Pseudomonadota</taxon>
        <taxon>Alphaproteobacteria</taxon>
        <taxon>Sphingomonadales</taxon>
        <taxon>Sphingomonadaceae</taxon>
        <taxon>Allosphingosinicella</taxon>
    </lineage>
</organism>
<dbReference type="AlphaFoldDB" id="A0A2U2J6M4"/>
<dbReference type="EMBL" id="QFFF01000001">
    <property type="protein sequence ID" value="PWG03986.1"/>
    <property type="molecule type" value="Genomic_DNA"/>
</dbReference>
<keyword evidence="1" id="KW-0808">Transferase</keyword>
<dbReference type="OrthoDB" id="555447at2"/>
<dbReference type="GO" id="GO:0016740">
    <property type="term" value="F:transferase activity"/>
    <property type="evidence" value="ECO:0007669"/>
    <property type="project" value="UniProtKB-KW"/>
</dbReference>
<reference evidence="1 2" key="1">
    <citation type="submission" date="2018-05" db="EMBL/GenBank/DDBJ databases">
        <title>Genome of Sphingosinicella humi QZX222.</title>
        <authorList>
            <person name="Qiao Z."/>
            <person name="Wang G."/>
        </authorList>
    </citation>
    <scope>NUCLEOTIDE SEQUENCE [LARGE SCALE GENOMIC DNA]</scope>
    <source>
        <strain evidence="1 2">QZX222</strain>
    </source>
</reference>
<dbReference type="Gene3D" id="3.40.50.2000">
    <property type="entry name" value="Glycogen Phosphorylase B"/>
    <property type="match status" value="1"/>
</dbReference>
<dbReference type="SUPFAM" id="SSF53756">
    <property type="entry name" value="UDP-Glycosyltransferase/glycogen phosphorylase"/>
    <property type="match status" value="1"/>
</dbReference>
<evidence type="ECO:0000313" key="2">
    <source>
        <dbReference type="Proteomes" id="UP000245916"/>
    </source>
</evidence>
<gene>
    <name evidence="1" type="ORF">DF286_11555</name>
</gene>
<dbReference type="GO" id="GO:0006488">
    <property type="term" value="P:dolichol-linked oligosaccharide biosynthetic process"/>
    <property type="evidence" value="ECO:0007669"/>
    <property type="project" value="InterPro"/>
</dbReference>
<proteinExistence type="predicted"/>